<dbReference type="SMART" id="SM01130">
    <property type="entry name" value="DHDPS"/>
    <property type="match status" value="1"/>
</dbReference>
<evidence type="ECO:0000313" key="6">
    <source>
        <dbReference type="EMBL" id="OKL59620.1"/>
    </source>
</evidence>
<keyword evidence="7" id="KW-1185">Reference proteome</keyword>
<dbReference type="SUPFAM" id="SSF51569">
    <property type="entry name" value="Aldolase"/>
    <property type="match status" value="1"/>
</dbReference>
<proteinExistence type="inferred from homology"/>
<protein>
    <recommendedName>
        <fullName evidence="5">Importin N-terminal domain-containing protein</fullName>
    </recommendedName>
</protein>
<keyword evidence="3" id="KW-0813">Transport</keyword>
<evidence type="ECO:0000256" key="1">
    <source>
        <dbReference type="ARBA" id="ARBA00004123"/>
    </source>
</evidence>
<dbReference type="SMART" id="SM00913">
    <property type="entry name" value="IBN_N"/>
    <property type="match status" value="1"/>
</dbReference>
<dbReference type="SUPFAM" id="SSF48371">
    <property type="entry name" value="ARM repeat"/>
    <property type="match status" value="1"/>
</dbReference>
<dbReference type="EMBL" id="LFMY01000007">
    <property type="protein sequence ID" value="OKL59620.1"/>
    <property type="molecule type" value="Genomic_DNA"/>
</dbReference>
<dbReference type="GO" id="GO:0005635">
    <property type="term" value="C:nuclear envelope"/>
    <property type="evidence" value="ECO:0007669"/>
    <property type="project" value="TreeGrafter"/>
</dbReference>
<dbReference type="PANTHER" id="PTHR10997:SF7">
    <property type="entry name" value="IMPORTIN-11"/>
    <property type="match status" value="1"/>
</dbReference>
<dbReference type="OrthoDB" id="361693at2759"/>
<comment type="subcellular location">
    <subcellularLocation>
        <location evidence="1">Nucleus</location>
    </subcellularLocation>
</comment>
<dbReference type="Proteomes" id="UP000214365">
    <property type="component" value="Unassembled WGS sequence"/>
</dbReference>
<dbReference type="InterPro" id="IPR016024">
    <property type="entry name" value="ARM-type_fold"/>
</dbReference>
<dbReference type="InterPro" id="IPR002220">
    <property type="entry name" value="DapA-like"/>
</dbReference>
<dbReference type="CDD" id="cd00408">
    <property type="entry name" value="DHDPS-like"/>
    <property type="match status" value="1"/>
</dbReference>
<name>A0A225AG33_TALAT</name>
<dbReference type="STRING" id="1441469.A0A225AG33"/>
<comment type="caution">
    <text evidence="6">The sequence shown here is derived from an EMBL/GenBank/DDBJ whole genome shotgun (WGS) entry which is preliminary data.</text>
</comment>
<dbReference type="GeneID" id="31005200"/>
<dbReference type="GO" id="GO:0006606">
    <property type="term" value="P:protein import into nucleus"/>
    <property type="evidence" value="ECO:0007669"/>
    <property type="project" value="TreeGrafter"/>
</dbReference>
<dbReference type="PRINTS" id="PR00146">
    <property type="entry name" value="DHPICSNTHASE"/>
</dbReference>
<feature type="domain" description="Importin N-terminal" evidence="5">
    <location>
        <begin position="37"/>
        <end position="109"/>
    </location>
</feature>
<dbReference type="RefSeq" id="XP_020119741.1">
    <property type="nucleotide sequence ID" value="XM_020267766.1"/>
</dbReference>
<evidence type="ECO:0000259" key="5">
    <source>
        <dbReference type="PROSITE" id="PS50166"/>
    </source>
</evidence>
<dbReference type="Gene3D" id="1.25.10.10">
    <property type="entry name" value="Leucine-rich Repeat Variant"/>
    <property type="match status" value="1"/>
</dbReference>
<dbReference type="PROSITE" id="PS50166">
    <property type="entry name" value="IMPORTIN_B_NT"/>
    <property type="match status" value="1"/>
</dbReference>
<keyword evidence="4" id="KW-0539">Nucleus</keyword>
<evidence type="ECO:0000313" key="7">
    <source>
        <dbReference type="Proteomes" id="UP000214365"/>
    </source>
</evidence>
<comment type="similarity">
    <text evidence="2">Belongs to the importin beta family.</text>
</comment>
<dbReference type="GO" id="GO:0016829">
    <property type="term" value="F:lyase activity"/>
    <property type="evidence" value="ECO:0007669"/>
    <property type="project" value="InterPro"/>
</dbReference>
<organism evidence="6 7">
    <name type="scientific">Talaromyces atroroseus</name>
    <dbReference type="NCBI Taxonomy" id="1441469"/>
    <lineage>
        <taxon>Eukaryota</taxon>
        <taxon>Fungi</taxon>
        <taxon>Dikarya</taxon>
        <taxon>Ascomycota</taxon>
        <taxon>Pezizomycotina</taxon>
        <taxon>Eurotiomycetes</taxon>
        <taxon>Eurotiomycetidae</taxon>
        <taxon>Eurotiales</taxon>
        <taxon>Trichocomaceae</taxon>
        <taxon>Talaromyces</taxon>
        <taxon>Talaromyces sect. Trachyspermi</taxon>
    </lineage>
</organism>
<accession>A0A225AG33</accession>
<dbReference type="InterPro" id="IPR058669">
    <property type="entry name" value="TPR_IPO7/11-like"/>
</dbReference>
<sequence>MTNAIEVPGEANPLTAQTLLNSLAAAASSVQQQVQIGTQQLQHWERQDGFYPLLQEAFLDHSLPLEIRYLSIIQLKNGIDKYWRKTASNAIKPEDKERIKNRALEAGIVEPAPMLALHNALVIAKILRFEFPNQEWYICFCPLFSFHTLFVFGLKNRPRNSVLTSFLIERPDALPFLISTLRTSAQPGAPPLQFPRTLVILLQIIKELSTARMQRVRKSLQSVTPEIFRLLGGIYVEKVNTWITLIEYNRLDDASLPNILDQSLISLKVLRRLVIAGFEHPNRDKDMQGFWSLSHTQFAKFFTFLESTTSSSPNISKLVKKHLLQFSKLHVEMAKVHPAAFALLPDCVALVKSYWTVVSRLGEVYDAEGSSQSRQDSTGDGDERNVMEILGLKALLLIRACAKMVFNPAHSFKFQQPEDKEEKKEAVELIKSQLFTQDFVVMIMELLVSKFLRLRQADFQEWEEEPEEWERKEDTMAEAWEFSVRPCSEKLFLDLVIHFKSLLVPQLLNVFYNFANPQNHDILMKDSLYSAIGLASASLEQHMDFNAFIEASLVPEVQINEQEYRVLRRRAAIVIGQWMPIQPENLNRQFIYQIFQHLFNKADPVNDLPVRITAGRQLKNVLEPFEFSPQEFLPYATPIIQNLLTLIQEVELSETKMALLETVRTAVVKMEDHILPFSDHIVSLLPPLWEQSGEEHLMKQAILTLLSSLMNALKSDSVKYHKDLLPLIQNSIEPESETIVYLLEEALELWSAVLTQTPTPASAELMSLFPRLLPIFQAATDSAPLALQIAESYILLAPKEVLSDQIRLPFLTSLEMLLSSASRQRIGVVPHLAEMLIQATEGIDGGSESSYNVIARSLVNSSFLHAILDGLHSAYEASQTTGSNRKTSHIYGVLETDYFSVLARLALANPRVFISAISAASGSSEEQTLSWLLTEWFFHYDNIGLVTQKKLHILALTQLLAINSTQAPPPPFLLNHLQSYLTIWTDIVTELAEGYEEATADASGNNKDKDYLIFWNNAETSATGPGLDNEPPESYRRREWDSKDIVHSINIRHFISERLKAIAHACGGGQRFQDEWLVNVDREVVNAFGALGIYTPLPCFFEDNEDLDLESFRKHVKFIAKAGTVPVVSGSMGEAVHLSHSERIQLIKTARSALDEIHLTDMPVVAGIGAPSTRESIELAKEAGEAGADFGMVIPPGYYAGALLSNPSSLKQFFVDIAASSPIPIMLYNFPALTNGIDLDSDLIVDIIKQAPNICGVKLTCANVGKLTRIMAQVNNPEFQATYPRQHPEIPFRAIDGFIDFLLPSVSVGSSGAISGLPNIAPKVCVKLWELCGSLADPAKYQEAQRLQNLVSLADGIALKIGVSGMKKLLQQQFGYSEKPRRPLLPMSDEKAREMFSSVFLKNLLDAEASL</sequence>
<dbReference type="GO" id="GO:0005829">
    <property type="term" value="C:cytosol"/>
    <property type="evidence" value="ECO:0007669"/>
    <property type="project" value="TreeGrafter"/>
</dbReference>
<dbReference type="InterPro" id="IPR001494">
    <property type="entry name" value="Importin-beta_N"/>
</dbReference>
<reference evidence="6 7" key="1">
    <citation type="submission" date="2015-06" db="EMBL/GenBank/DDBJ databases">
        <title>Talaromyces atroroseus IBT 11181 draft genome.</title>
        <authorList>
            <person name="Rasmussen K.B."/>
            <person name="Rasmussen S."/>
            <person name="Petersen B."/>
            <person name="Sicheritz-Ponten T."/>
            <person name="Mortensen U.H."/>
            <person name="Thrane U."/>
        </authorList>
    </citation>
    <scope>NUCLEOTIDE SEQUENCE [LARGE SCALE GENOMIC DNA]</scope>
    <source>
        <strain evidence="6 7">IBT 11181</strain>
    </source>
</reference>
<dbReference type="InterPro" id="IPR013785">
    <property type="entry name" value="Aldolase_TIM"/>
</dbReference>
<evidence type="ECO:0000256" key="3">
    <source>
        <dbReference type="ARBA" id="ARBA00022448"/>
    </source>
</evidence>
<dbReference type="Pfam" id="PF03810">
    <property type="entry name" value="IBN_N"/>
    <property type="match status" value="1"/>
</dbReference>
<dbReference type="Pfam" id="PF25758">
    <property type="entry name" value="TPR_IPO11"/>
    <property type="match status" value="1"/>
</dbReference>
<dbReference type="FunFam" id="1.25.10.10:FF:000362">
    <property type="entry name" value="Importin 11, putative"/>
    <property type="match status" value="1"/>
</dbReference>
<dbReference type="GO" id="GO:0031267">
    <property type="term" value="F:small GTPase binding"/>
    <property type="evidence" value="ECO:0007669"/>
    <property type="project" value="InterPro"/>
</dbReference>
<gene>
    <name evidence="6" type="ORF">UA08_05444</name>
</gene>
<evidence type="ECO:0000256" key="4">
    <source>
        <dbReference type="ARBA" id="ARBA00023242"/>
    </source>
</evidence>
<evidence type="ECO:0000256" key="2">
    <source>
        <dbReference type="ARBA" id="ARBA00007991"/>
    </source>
</evidence>
<dbReference type="InterPro" id="IPR011989">
    <property type="entry name" value="ARM-like"/>
</dbReference>
<dbReference type="PANTHER" id="PTHR10997">
    <property type="entry name" value="IMPORTIN-7, 8, 11"/>
    <property type="match status" value="1"/>
</dbReference>
<dbReference type="Gene3D" id="3.20.20.70">
    <property type="entry name" value="Aldolase class I"/>
    <property type="match status" value="1"/>
</dbReference>